<dbReference type="PANTHER" id="PTHR42743">
    <property type="entry name" value="AMINO-ACID AMINOTRANSFERASE"/>
    <property type="match status" value="1"/>
</dbReference>
<dbReference type="GO" id="GO:0008483">
    <property type="term" value="F:transaminase activity"/>
    <property type="evidence" value="ECO:0007669"/>
    <property type="project" value="UniProtKB-KW"/>
</dbReference>
<dbReference type="InterPro" id="IPR043132">
    <property type="entry name" value="BCAT-like_C"/>
</dbReference>
<dbReference type="InterPro" id="IPR050571">
    <property type="entry name" value="Class-IV_PLP-Dep_Aminotrnsfr"/>
</dbReference>
<dbReference type="InterPro" id="IPR036038">
    <property type="entry name" value="Aminotransferase-like"/>
</dbReference>
<dbReference type="Gene3D" id="3.20.10.10">
    <property type="entry name" value="D-amino Acid Aminotransferase, subunit A, domain 2"/>
    <property type="match status" value="1"/>
</dbReference>
<evidence type="ECO:0000313" key="3">
    <source>
        <dbReference type="Proteomes" id="UP000715441"/>
    </source>
</evidence>
<dbReference type="InterPro" id="IPR001544">
    <property type="entry name" value="Aminotrans_IV"/>
</dbReference>
<evidence type="ECO:0000256" key="1">
    <source>
        <dbReference type="ARBA" id="ARBA00009320"/>
    </source>
</evidence>
<dbReference type="EMBL" id="JAAXLS010000012">
    <property type="protein sequence ID" value="NKQ54983.1"/>
    <property type="molecule type" value="Genomic_DNA"/>
</dbReference>
<gene>
    <name evidence="2" type="ORF">HFP15_19040</name>
</gene>
<comment type="similarity">
    <text evidence="1">Belongs to the class-IV pyridoxal-phosphate-dependent aminotransferase family.</text>
</comment>
<dbReference type="Proteomes" id="UP000715441">
    <property type="component" value="Unassembled WGS sequence"/>
</dbReference>
<dbReference type="SUPFAM" id="SSF56752">
    <property type="entry name" value="D-aminoacid aminotransferase-like PLP-dependent enzymes"/>
    <property type="match status" value="1"/>
</dbReference>
<keyword evidence="2" id="KW-0808">Transferase</keyword>
<comment type="caution">
    <text evidence="2">The sequence shown here is derived from an EMBL/GenBank/DDBJ whole genome shotgun (WGS) entry which is preliminary data.</text>
</comment>
<evidence type="ECO:0000313" key="2">
    <source>
        <dbReference type="EMBL" id="NKQ54983.1"/>
    </source>
</evidence>
<sequence>MELNGVPPTIEQIKALALTNYGHFTSMLVESGKVRGLSLHLQRLTRDCRYLFNTELDAQRVRDYVRHALAGDDQRTVVRVTIYDPALDLGTIGNDANPRVLVTTRAAGEGLPAPWRLQAVSYQREIPAVKHISLFGALQRRRAAQRDGFDDVLFLNPDGTISEIATSNIGFVRDDEIVWPRAEYLAGVTMTLINQELDEPVTSKPLTLSDLAGVDAAFGTNAATGVRPIASIDDREWPTDHPAVQRLRELYADIPAERV</sequence>
<keyword evidence="3" id="KW-1185">Reference proteome</keyword>
<reference evidence="2 3" key="1">
    <citation type="submission" date="2020-04" db="EMBL/GenBank/DDBJ databases">
        <title>Novel species.</title>
        <authorList>
            <person name="Teo W.F.A."/>
            <person name="Lipun K."/>
            <person name="Srisuk N."/>
            <person name="Duangmal K."/>
        </authorList>
    </citation>
    <scope>NUCLEOTIDE SEQUENCE [LARGE SCALE GENOMIC DNA]</scope>
    <source>
        <strain evidence="2 3">K13G38</strain>
    </source>
</reference>
<name>A0ABX1J5F3_9PSEU</name>
<dbReference type="PANTHER" id="PTHR42743:SF2">
    <property type="entry name" value="AMINODEOXYCHORISMATE LYASE"/>
    <property type="match status" value="1"/>
</dbReference>
<accession>A0ABX1J5F3</accession>
<keyword evidence="2" id="KW-0032">Aminotransferase</keyword>
<dbReference type="NCBIfam" id="NF006734">
    <property type="entry name" value="PRK09266.1"/>
    <property type="match status" value="1"/>
</dbReference>
<organism evidence="2 3">
    <name type="scientific">Amycolatopsis acididurans</name>
    <dbReference type="NCBI Taxonomy" id="2724524"/>
    <lineage>
        <taxon>Bacteria</taxon>
        <taxon>Bacillati</taxon>
        <taxon>Actinomycetota</taxon>
        <taxon>Actinomycetes</taxon>
        <taxon>Pseudonocardiales</taxon>
        <taxon>Pseudonocardiaceae</taxon>
        <taxon>Amycolatopsis</taxon>
    </lineage>
</organism>
<proteinExistence type="inferred from homology"/>
<dbReference type="RefSeq" id="WP_168517476.1">
    <property type="nucleotide sequence ID" value="NZ_JAAXLS010000012.1"/>
</dbReference>
<dbReference type="InterPro" id="IPR043131">
    <property type="entry name" value="BCAT-like_N"/>
</dbReference>
<dbReference type="Pfam" id="PF01063">
    <property type="entry name" value="Aminotran_4"/>
    <property type="match status" value="1"/>
</dbReference>
<dbReference type="Gene3D" id="3.30.470.10">
    <property type="match status" value="1"/>
</dbReference>
<protein>
    <submittedName>
        <fullName evidence="2">Aminotransferase class IV family protein</fullName>
    </submittedName>
</protein>